<evidence type="ECO:0000313" key="1">
    <source>
        <dbReference type="EMBL" id="EGG02864.1"/>
    </source>
</evidence>
<dbReference type="Proteomes" id="UP000001072">
    <property type="component" value="Unassembled WGS sequence"/>
</dbReference>
<reference evidence="2" key="1">
    <citation type="journal article" date="2011" name="Proc. Natl. Acad. Sci. U.S.A.">
        <title>Obligate biotrophy features unraveled by the genomic analysis of rust fungi.</title>
        <authorList>
            <person name="Duplessis S."/>
            <person name="Cuomo C.A."/>
            <person name="Lin Y.-C."/>
            <person name="Aerts A."/>
            <person name="Tisserant E."/>
            <person name="Veneault-Fourrey C."/>
            <person name="Joly D.L."/>
            <person name="Hacquard S."/>
            <person name="Amselem J."/>
            <person name="Cantarel B.L."/>
            <person name="Chiu R."/>
            <person name="Coutinho P.M."/>
            <person name="Feau N."/>
            <person name="Field M."/>
            <person name="Frey P."/>
            <person name="Gelhaye E."/>
            <person name="Goldberg J."/>
            <person name="Grabherr M.G."/>
            <person name="Kodira C.D."/>
            <person name="Kohler A."/>
            <person name="Kuees U."/>
            <person name="Lindquist E.A."/>
            <person name="Lucas S.M."/>
            <person name="Mago R."/>
            <person name="Mauceli E."/>
            <person name="Morin E."/>
            <person name="Murat C."/>
            <person name="Pangilinan J.L."/>
            <person name="Park R."/>
            <person name="Pearson M."/>
            <person name="Quesneville H."/>
            <person name="Rouhier N."/>
            <person name="Sakthikumar S."/>
            <person name="Salamov A.A."/>
            <person name="Schmutz J."/>
            <person name="Selles B."/>
            <person name="Shapiro H."/>
            <person name="Tanguay P."/>
            <person name="Tuskan G.A."/>
            <person name="Henrissat B."/>
            <person name="Van de Peer Y."/>
            <person name="Rouze P."/>
            <person name="Ellis J.G."/>
            <person name="Dodds P.N."/>
            <person name="Schein J.E."/>
            <person name="Zhong S."/>
            <person name="Hamelin R.C."/>
            <person name="Grigoriev I.V."/>
            <person name="Szabo L.J."/>
            <person name="Martin F."/>
        </authorList>
    </citation>
    <scope>NUCLEOTIDE SEQUENCE [LARGE SCALE GENOMIC DNA]</scope>
    <source>
        <strain evidence="2">98AG31 / pathotype 3-4-7</strain>
    </source>
</reference>
<dbReference type="EMBL" id="GL883128">
    <property type="protein sequence ID" value="EGG02864.1"/>
    <property type="molecule type" value="Genomic_DNA"/>
</dbReference>
<dbReference type="InParanoid" id="F4RXN9"/>
<dbReference type="eggNOG" id="ENOG502S9FG">
    <property type="taxonomic scope" value="Eukaryota"/>
</dbReference>
<proteinExistence type="predicted"/>
<gene>
    <name evidence="1" type="ORF">MELLADRAFT_109799</name>
</gene>
<sequence>MTVMETIGMKMIQPKKKTKIKRKSLLKTLYVLPTLANYATVGLDWTDAYQAKVLAGCKIHSTNRPSVKIISEAQALHDTFQQALKMLSLAGKVSYPTLKTALFLGPNQPALTSYYTYQTYSKKNTKDTPSNHIGSLNATCKFY</sequence>
<accession>F4RXN9</accession>
<dbReference type="RefSeq" id="XP_007413977.1">
    <property type="nucleotide sequence ID" value="XM_007413915.1"/>
</dbReference>
<keyword evidence="2" id="KW-1185">Reference proteome</keyword>
<dbReference type="GeneID" id="18923876"/>
<dbReference type="HOGENOM" id="CLU_1806604_0_0_1"/>
<dbReference type="AlphaFoldDB" id="F4RXN9"/>
<protein>
    <submittedName>
        <fullName evidence="1">Uncharacterized protein</fullName>
    </submittedName>
</protein>
<dbReference type="OrthoDB" id="10461448at2759"/>
<evidence type="ECO:0000313" key="2">
    <source>
        <dbReference type="Proteomes" id="UP000001072"/>
    </source>
</evidence>
<dbReference type="KEGG" id="mlr:MELLADRAFT_109799"/>
<name>F4RXN9_MELLP</name>
<dbReference type="VEuPathDB" id="FungiDB:MELLADRAFT_109799"/>
<organism evidence="2">
    <name type="scientific">Melampsora larici-populina (strain 98AG31 / pathotype 3-4-7)</name>
    <name type="common">Poplar leaf rust fungus</name>
    <dbReference type="NCBI Taxonomy" id="747676"/>
    <lineage>
        <taxon>Eukaryota</taxon>
        <taxon>Fungi</taxon>
        <taxon>Dikarya</taxon>
        <taxon>Basidiomycota</taxon>
        <taxon>Pucciniomycotina</taxon>
        <taxon>Pucciniomycetes</taxon>
        <taxon>Pucciniales</taxon>
        <taxon>Melampsoraceae</taxon>
        <taxon>Melampsora</taxon>
    </lineage>
</organism>